<dbReference type="RefSeq" id="WP_104229363.1">
    <property type="nucleotide sequence ID" value="NZ_PSNW01000002.1"/>
</dbReference>
<reference evidence="2 3" key="1">
    <citation type="submission" date="2018-02" db="EMBL/GenBank/DDBJ databases">
        <title>Genome sequencing of Solimonas sp. HR-BB.</title>
        <authorList>
            <person name="Lee Y."/>
            <person name="Jeon C.O."/>
        </authorList>
    </citation>
    <scope>NUCLEOTIDE SEQUENCE [LARGE SCALE GENOMIC DNA]</scope>
    <source>
        <strain evidence="2 3">HR-BB</strain>
    </source>
</reference>
<dbReference type="AlphaFoldDB" id="A0A2S5TJK4"/>
<gene>
    <name evidence="2" type="ORF">C3942_05525</name>
</gene>
<accession>A0A2S5TJK4</accession>
<evidence type="ECO:0000256" key="1">
    <source>
        <dbReference type="SAM" id="Phobius"/>
    </source>
</evidence>
<sequence length="106" mass="11927">MEPTHFQAIKAAILGFTELGRDALHVYAGLATLFLSALVLRRPLRSRLPWLFVLGVAVAAELLDLYDDSVTTGQPRWGASAHDILNTLFWPTAILLLAWRRLLFRE</sequence>
<organism evidence="2 3">
    <name type="scientific">Solimonas fluminis</name>
    <dbReference type="NCBI Taxonomy" id="2086571"/>
    <lineage>
        <taxon>Bacteria</taxon>
        <taxon>Pseudomonadati</taxon>
        <taxon>Pseudomonadota</taxon>
        <taxon>Gammaproteobacteria</taxon>
        <taxon>Nevskiales</taxon>
        <taxon>Nevskiaceae</taxon>
        <taxon>Solimonas</taxon>
    </lineage>
</organism>
<name>A0A2S5TJK4_9GAMM</name>
<protein>
    <recommendedName>
        <fullName evidence="4">VanZ-like domain-containing protein</fullName>
    </recommendedName>
</protein>
<evidence type="ECO:0000313" key="3">
    <source>
        <dbReference type="Proteomes" id="UP000238220"/>
    </source>
</evidence>
<keyword evidence="1" id="KW-0472">Membrane</keyword>
<dbReference type="EMBL" id="PSNW01000002">
    <property type="protein sequence ID" value="PPE75137.1"/>
    <property type="molecule type" value="Genomic_DNA"/>
</dbReference>
<feature type="transmembrane region" description="Helical" evidence="1">
    <location>
        <begin position="24"/>
        <end position="41"/>
    </location>
</feature>
<keyword evidence="1" id="KW-1133">Transmembrane helix</keyword>
<comment type="caution">
    <text evidence="2">The sequence shown here is derived from an EMBL/GenBank/DDBJ whole genome shotgun (WGS) entry which is preliminary data.</text>
</comment>
<evidence type="ECO:0000313" key="2">
    <source>
        <dbReference type="EMBL" id="PPE75137.1"/>
    </source>
</evidence>
<keyword evidence="1" id="KW-0812">Transmembrane</keyword>
<dbReference type="Proteomes" id="UP000238220">
    <property type="component" value="Unassembled WGS sequence"/>
</dbReference>
<dbReference type="OrthoDB" id="6660115at2"/>
<feature type="transmembrane region" description="Helical" evidence="1">
    <location>
        <begin position="78"/>
        <end position="99"/>
    </location>
</feature>
<feature type="transmembrane region" description="Helical" evidence="1">
    <location>
        <begin position="48"/>
        <end position="66"/>
    </location>
</feature>
<evidence type="ECO:0008006" key="4">
    <source>
        <dbReference type="Google" id="ProtNLM"/>
    </source>
</evidence>
<keyword evidence="3" id="KW-1185">Reference proteome</keyword>
<proteinExistence type="predicted"/>